<evidence type="ECO:0000256" key="17">
    <source>
        <dbReference type="SAM" id="MobiDB-lite"/>
    </source>
</evidence>
<evidence type="ECO:0000256" key="8">
    <source>
        <dbReference type="ARBA" id="ARBA00022705"/>
    </source>
</evidence>
<dbReference type="GO" id="GO:0042276">
    <property type="term" value="P:error-prone translesion synthesis"/>
    <property type="evidence" value="ECO:0007669"/>
    <property type="project" value="TreeGrafter"/>
</dbReference>
<evidence type="ECO:0000256" key="14">
    <source>
        <dbReference type="ARBA" id="ARBA00023204"/>
    </source>
</evidence>
<comment type="cofactor">
    <cofactor evidence="16">
        <name>Mg(2+)</name>
        <dbReference type="ChEBI" id="CHEBI:18420"/>
    </cofactor>
    <text evidence="16">Binds 2 magnesium ions per subunit.</text>
</comment>
<comment type="caution">
    <text evidence="19">The sequence shown here is derived from an EMBL/GenBank/DDBJ whole genome shotgun (WGS) entry which is preliminary data.</text>
</comment>
<dbReference type="InterPro" id="IPR050116">
    <property type="entry name" value="DNA_polymerase-Y"/>
</dbReference>
<protein>
    <recommendedName>
        <fullName evidence="16">DNA polymerase IV</fullName>
        <shortName evidence="16">Pol IV</shortName>
        <ecNumber evidence="16">2.7.7.7</ecNumber>
    </recommendedName>
</protein>
<accession>A0A316ANG5</accession>
<evidence type="ECO:0000256" key="10">
    <source>
        <dbReference type="ARBA" id="ARBA00022763"/>
    </source>
</evidence>
<dbReference type="GO" id="GO:0005829">
    <property type="term" value="C:cytosol"/>
    <property type="evidence" value="ECO:0007669"/>
    <property type="project" value="TreeGrafter"/>
</dbReference>
<evidence type="ECO:0000256" key="5">
    <source>
        <dbReference type="ARBA" id="ARBA00022490"/>
    </source>
</evidence>
<dbReference type="CDD" id="cd03586">
    <property type="entry name" value="PolY_Pol_IV_kappa"/>
    <property type="match status" value="1"/>
</dbReference>
<comment type="similarity">
    <text evidence="2 16">Belongs to the DNA polymerase type-Y family.</text>
</comment>
<dbReference type="InterPro" id="IPR001126">
    <property type="entry name" value="UmuC"/>
</dbReference>
<evidence type="ECO:0000256" key="4">
    <source>
        <dbReference type="ARBA" id="ARBA00022457"/>
    </source>
</evidence>
<dbReference type="Pfam" id="PF11799">
    <property type="entry name" value="IMS_C"/>
    <property type="match status" value="1"/>
</dbReference>
<dbReference type="Gene3D" id="3.40.1170.60">
    <property type="match status" value="1"/>
</dbReference>
<evidence type="ECO:0000259" key="18">
    <source>
        <dbReference type="PROSITE" id="PS50173"/>
    </source>
</evidence>
<sequence>MSTQNTPPLRKIIHIDMDAFFASVEQRDHPQWKGQPIAVGGSPTGRGVVAAASYEARKYGVRSAMPSAQALKKCPHIIFVKPRFEIYKSVSLQIREIFGRYTDLIEPLSLDEAYLDVTIDKKGIGSAIDIAQEIKKAIKSELGLTASAGVSINKFVAKIASDVNKPDGITFIGPSKVEAFLDQLPIEKFYGVGKVTASKMKLMNIHKGSDLRGLSIEALQQNFGKLGRFLFAVIRAEDHRPVQTQRLVKSLGAEDTFGKDLVHLEDMVAELETLAQTVSDRLSKKKLQGRTLTLKVKFSDFTQITRNRSVNYPLASATQLRDIATELLGNIDFEDRPVRLLGITLSNFNDPTPRPKADPDQLELFNPD</sequence>
<organism evidence="19 20">
    <name type="scientific">Dyadobacter jejuensis</name>
    <dbReference type="NCBI Taxonomy" id="1082580"/>
    <lineage>
        <taxon>Bacteria</taxon>
        <taxon>Pseudomonadati</taxon>
        <taxon>Bacteroidota</taxon>
        <taxon>Cytophagia</taxon>
        <taxon>Cytophagales</taxon>
        <taxon>Spirosomataceae</taxon>
        <taxon>Dyadobacter</taxon>
    </lineage>
</organism>
<evidence type="ECO:0000256" key="12">
    <source>
        <dbReference type="ARBA" id="ARBA00022932"/>
    </source>
</evidence>
<evidence type="ECO:0000256" key="15">
    <source>
        <dbReference type="ARBA" id="ARBA00049244"/>
    </source>
</evidence>
<reference evidence="19 20" key="1">
    <citation type="submission" date="2018-03" db="EMBL/GenBank/DDBJ databases">
        <title>Genomic Encyclopedia of Archaeal and Bacterial Type Strains, Phase II (KMG-II): from individual species to whole genera.</title>
        <authorList>
            <person name="Goeker M."/>
        </authorList>
    </citation>
    <scope>NUCLEOTIDE SEQUENCE [LARGE SCALE GENOMIC DNA]</scope>
    <source>
        <strain evidence="19 20">DSM 100346</strain>
    </source>
</reference>
<comment type="subunit">
    <text evidence="3 16">Monomer.</text>
</comment>
<gene>
    <name evidence="16" type="primary">dinB</name>
    <name evidence="19" type="ORF">CLV98_103459</name>
</gene>
<feature type="site" description="Substrate discrimination" evidence="16">
    <location>
        <position position="21"/>
    </location>
</feature>
<dbReference type="SUPFAM" id="SSF100879">
    <property type="entry name" value="Lesion bypass DNA polymerase (Y-family), little finger domain"/>
    <property type="match status" value="1"/>
</dbReference>
<dbReference type="InterPro" id="IPR053848">
    <property type="entry name" value="IMS_HHH_1"/>
</dbReference>
<keyword evidence="10 16" id="KW-0227">DNA damage</keyword>
<dbReference type="InterPro" id="IPR043128">
    <property type="entry name" value="Rev_trsase/Diguanyl_cyclase"/>
</dbReference>
<proteinExistence type="inferred from homology"/>
<keyword evidence="8 16" id="KW-0235">DNA replication</keyword>
<dbReference type="GO" id="GO:0003887">
    <property type="term" value="F:DNA-directed DNA polymerase activity"/>
    <property type="evidence" value="ECO:0007669"/>
    <property type="project" value="UniProtKB-UniRule"/>
</dbReference>
<feature type="active site" evidence="16">
    <location>
        <position position="112"/>
    </location>
</feature>
<dbReference type="PANTHER" id="PTHR11076">
    <property type="entry name" value="DNA REPAIR POLYMERASE UMUC / TRANSFERASE FAMILY MEMBER"/>
    <property type="match status" value="1"/>
</dbReference>
<keyword evidence="6 16" id="KW-0808">Transferase</keyword>
<dbReference type="FunFam" id="3.40.1170.60:FF:000001">
    <property type="entry name" value="DNA polymerase IV"/>
    <property type="match status" value="1"/>
</dbReference>
<dbReference type="EMBL" id="QGDT01000003">
    <property type="protein sequence ID" value="PWJ59086.1"/>
    <property type="molecule type" value="Genomic_DNA"/>
</dbReference>
<dbReference type="PANTHER" id="PTHR11076:SF33">
    <property type="entry name" value="DNA POLYMERASE KAPPA"/>
    <property type="match status" value="1"/>
</dbReference>
<dbReference type="FunFam" id="3.30.1490.100:FF:000004">
    <property type="entry name" value="DNA polymerase IV"/>
    <property type="match status" value="1"/>
</dbReference>
<dbReference type="GO" id="GO:0003684">
    <property type="term" value="F:damaged DNA binding"/>
    <property type="evidence" value="ECO:0007669"/>
    <property type="project" value="InterPro"/>
</dbReference>
<keyword evidence="13 16" id="KW-0238">DNA-binding</keyword>
<evidence type="ECO:0000256" key="16">
    <source>
        <dbReference type="HAMAP-Rule" id="MF_01113"/>
    </source>
</evidence>
<dbReference type="Proteomes" id="UP000245880">
    <property type="component" value="Unassembled WGS sequence"/>
</dbReference>
<dbReference type="OrthoDB" id="9808813at2"/>
<evidence type="ECO:0000256" key="11">
    <source>
        <dbReference type="ARBA" id="ARBA00022842"/>
    </source>
</evidence>
<evidence type="ECO:0000256" key="3">
    <source>
        <dbReference type="ARBA" id="ARBA00011245"/>
    </source>
</evidence>
<name>A0A316ANG5_9BACT</name>
<feature type="binding site" evidence="16">
    <location>
        <position position="16"/>
    </location>
    <ligand>
        <name>Mg(2+)</name>
        <dbReference type="ChEBI" id="CHEBI:18420"/>
    </ligand>
</feature>
<dbReference type="InterPro" id="IPR017961">
    <property type="entry name" value="DNA_pol_Y-fam_little_finger"/>
</dbReference>
<comment type="catalytic activity">
    <reaction evidence="15 16">
        <text>DNA(n) + a 2'-deoxyribonucleoside 5'-triphosphate = DNA(n+1) + diphosphate</text>
        <dbReference type="Rhea" id="RHEA:22508"/>
        <dbReference type="Rhea" id="RHEA-COMP:17339"/>
        <dbReference type="Rhea" id="RHEA-COMP:17340"/>
        <dbReference type="ChEBI" id="CHEBI:33019"/>
        <dbReference type="ChEBI" id="CHEBI:61560"/>
        <dbReference type="ChEBI" id="CHEBI:173112"/>
        <dbReference type="EC" id="2.7.7.7"/>
    </reaction>
</comment>
<keyword evidence="5 16" id="KW-0963">Cytoplasm</keyword>
<dbReference type="GO" id="GO:0006281">
    <property type="term" value="P:DNA repair"/>
    <property type="evidence" value="ECO:0007669"/>
    <property type="project" value="UniProtKB-UniRule"/>
</dbReference>
<feature type="domain" description="UmuC" evidence="18">
    <location>
        <begin position="12"/>
        <end position="193"/>
    </location>
</feature>
<dbReference type="Pfam" id="PF21999">
    <property type="entry name" value="IMS_HHH_1"/>
    <property type="match status" value="1"/>
</dbReference>
<keyword evidence="14 16" id="KW-0234">DNA repair</keyword>
<dbReference type="InterPro" id="IPR036775">
    <property type="entry name" value="DNA_pol_Y-fam_lit_finger_sf"/>
</dbReference>
<dbReference type="FunFam" id="1.10.150.20:FF:000019">
    <property type="entry name" value="DNA polymerase IV"/>
    <property type="match status" value="1"/>
</dbReference>
<dbReference type="InterPro" id="IPR043502">
    <property type="entry name" value="DNA/RNA_pol_sf"/>
</dbReference>
<evidence type="ECO:0000256" key="13">
    <source>
        <dbReference type="ARBA" id="ARBA00023125"/>
    </source>
</evidence>
<evidence type="ECO:0000313" key="20">
    <source>
        <dbReference type="Proteomes" id="UP000245880"/>
    </source>
</evidence>
<keyword evidence="12 16" id="KW-0239">DNA-directed DNA polymerase</keyword>
<dbReference type="InterPro" id="IPR022880">
    <property type="entry name" value="DNApol_IV"/>
</dbReference>
<evidence type="ECO:0000256" key="6">
    <source>
        <dbReference type="ARBA" id="ARBA00022679"/>
    </source>
</evidence>
<dbReference type="GO" id="GO:0009432">
    <property type="term" value="P:SOS response"/>
    <property type="evidence" value="ECO:0007669"/>
    <property type="project" value="TreeGrafter"/>
</dbReference>
<keyword evidence="7 16" id="KW-0548">Nucleotidyltransferase</keyword>
<dbReference type="SUPFAM" id="SSF56672">
    <property type="entry name" value="DNA/RNA polymerases"/>
    <property type="match status" value="1"/>
</dbReference>
<evidence type="ECO:0000256" key="9">
    <source>
        <dbReference type="ARBA" id="ARBA00022723"/>
    </source>
</evidence>
<evidence type="ECO:0000256" key="1">
    <source>
        <dbReference type="ARBA" id="ARBA00004496"/>
    </source>
</evidence>
<evidence type="ECO:0000256" key="2">
    <source>
        <dbReference type="ARBA" id="ARBA00010945"/>
    </source>
</evidence>
<keyword evidence="9 16" id="KW-0479">Metal-binding</keyword>
<dbReference type="PROSITE" id="PS50173">
    <property type="entry name" value="UMUC"/>
    <property type="match status" value="1"/>
</dbReference>
<dbReference type="Gene3D" id="3.30.1490.100">
    <property type="entry name" value="DNA polymerase, Y-family, little finger domain"/>
    <property type="match status" value="1"/>
</dbReference>
<dbReference type="AlphaFoldDB" id="A0A316ANG5"/>
<dbReference type="RefSeq" id="WP_109673982.1">
    <property type="nucleotide sequence ID" value="NZ_QGDT01000003.1"/>
</dbReference>
<dbReference type="GO" id="GO:0000287">
    <property type="term" value="F:magnesium ion binding"/>
    <property type="evidence" value="ECO:0007669"/>
    <property type="project" value="UniProtKB-UniRule"/>
</dbReference>
<feature type="binding site" evidence="16">
    <location>
        <position position="111"/>
    </location>
    <ligand>
        <name>Mg(2+)</name>
        <dbReference type="ChEBI" id="CHEBI:18420"/>
    </ligand>
</feature>
<evidence type="ECO:0000256" key="7">
    <source>
        <dbReference type="ARBA" id="ARBA00022695"/>
    </source>
</evidence>
<dbReference type="Pfam" id="PF00817">
    <property type="entry name" value="IMS"/>
    <property type="match status" value="1"/>
</dbReference>
<dbReference type="EC" id="2.7.7.7" evidence="16"/>
<dbReference type="GO" id="GO:0006261">
    <property type="term" value="P:DNA-templated DNA replication"/>
    <property type="evidence" value="ECO:0007669"/>
    <property type="project" value="UniProtKB-UniRule"/>
</dbReference>
<keyword evidence="11 16" id="KW-0460">Magnesium</keyword>
<comment type="function">
    <text evidence="16">Poorly processive, error-prone DNA polymerase involved in untargeted mutagenesis. Copies undamaged DNA at stalled replication forks, which arise in vivo from mismatched or misaligned primer ends. These misaligned primers can be extended by PolIV. Exhibits no 3'-5' exonuclease (proofreading) activity. May be involved in translesional synthesis, in conjunction with the beta clamp from PolIII.</text>
</comment>
<feature type="region of interest" description="Disordered" evidence="17">
    <location>
        <begin position="346"/>
        <end position="368"/>
    </location>
</feature>
<dbReference type="HAMAP" id="MF_01113">
    <property type="entry name" value="DNApol_IV"/>
    <property type="match status" value="1"/>
</dbReference>
<dbReference type="Gene3D" id="1.10.150.20">
    <property type="entry name" value="5' to 3' exonuclease, C-terminal subdomain"/>
    <property type="match status" value="1"/>
</dbReference>
<keyword evidence="4 16" id="KW-0515">Mutator protein</keyword>
<evidence type="ECO:0000313" key="19">
    <source>
        <dbReference type="EMBL" id="PWJ59086.1"/>
    </source>
</evidence>
<dbReference type="Gene3D" id="3.30.70.270">
    <property type="match status" value="1"/>
</dbReference>
<comment type="subcellular location">
    <subcellularLocation>
        <location evidence="1 16">Cytoplasm</location>
    </subcellularLocation>
</comment>
<keyword evidence="20" id="KW-1185">Reference proteome</keyword>
<dbReference type="NCBIfam" id="NF002677">
    <property type="entry name" value="PRK02406.1"/>
    <property type="match status" value="1"/>
</dbReference>